<name>A0A125YA53_BACC3</name>
<geneLocation type="plasmid" evidence="2 3">
    <name>p03BB102_179</name>
</geneLocation>
<dbReference type="Proteomes" id="UP000002210">
    <property type="component" value="Plasmid p03BB102_179"/>
</dbReference>
<keyword evidence="1" id="KW-0812">Transmembrane</keyword>
<keyword evidence="2" id="KW-0614">Plasmid</keyword>
<dbReference type="AlphaFoldDB" id="A0A125YA53"/>
<protein>
    <submittedName>
        <fullName evidence="2">Uncharacterized protein</fullName>
    </submittedName>
</protein>
<sequence length="76" mass="9101">MKTYKIIISFIIVACYILIFSFQIITQETKGIFIQKIHEIIKEHNTITYIRILDHHKTHAFYTPNLILDLDRLILK</sequence>
<reference evidence="2 3" key="1">
    <citation type="submission" date="2009-02" db="EMBL/GenBank/DDBJ databases">
        <title>Genome sequence of Bacillus cereus 03BB102.</title>
        <authorList>
            <person name="Dodson R.J."/>
            <person name="Jackson P."/>
            <person name="Munk A.C."/>
            <person name="Brettin T."/>
            <person name="Bruce D."/>
            <person name="Detter C."/>
            <person name="Tapia R."/>
            <person name="Han C."/>
            <person name="Sutton G."/>
            <person name="Sims D."/>
        </authorList>
    </citation>
    <scope>NUCLEOTIDE SEQUENCE [LARGE SCALE GENOMIC DNA]</scope>
    <source>
        <strain evidence="2 3">03BB102</strain>
        <plasmid evidence="3">Plasmid p03BB102_179</plasmid>
    </source>
</reference>
<dbReference type="KEGG" id="bcx:BCA_A0141"/>
<gene>
    <name evidence="2" type="ordered locus">BCA_A0141</name>
</gene>
<evidence type="ECO:0000256" key="1">
    <source>
        <dbReference type="SAM" id="Phobius"/>
    </source>
</evidence>
<dbReference type="PATRIC" id="fig|572264.18.peg.5503"/>
<organism evidence="2 3">
    <name type="scientific">Bacillus cereus (strain 03BB102)</name>
    <dbReference type="NCBI Taxonomy" id="572264"/>
    <lineage>
        <taxon>Bacteria</taxon>
        <taxon>Bacillati</taxon>
        <taxon>Bacillota</taxon>
        <taxon>Bacilli</taxon>
        <taxon>Bacillales</taxon>
        <taxon>Bacillaceae</taxon>
        <taxon>Bacillus</taxon>
        <taxon>Bacillus cereus group</taxon>
    </lineage>
</organism>
<evidence type="ECO:0000313" key="3">
    <source>
        <dbReference type="Proteomes" id="UP000002210"/>
    </source>
</evidence>
<keyword evidence="1" id="KW-0472">Membrane</keyword>
<proteinExistence type="predicted"/>
<keyword evidence="1" id="KW-1133">Transmembrane helix</keyword>
<feature type="transmembrane region" description="Helical" evidence="1">
    <location>
        <begin position="6"/>
        <end position="26"/>
    </location>
</feature>
<dbReference type="EMBL" id="CP001406">
    <property type="protein sequence ID" value="ACO25793.1"/>
    <property type="molecule type" value="Genomic_DNA"/>
</dbReference>
<evidence type="ECO:0000313" key="2">
    <source>
        <dbReference type="EMBL" id="ACO25793.1"/>
    </source>
</evidence>
<accession>A0A125YA53</accession>